<name>A0A6I3KL72_9HYPH</name>
<reference evidence="2 3" key="1">
    <citation type="submission" date="2019-11" db="EMBL/GenBank/DDBJ databases">
        <title>Identification of a novel strain.</title>
        <authorList>
            <person name="Xu Q."/>
            <person name="Wang G."/>
        </authorList>
    </citation>
    <scope>NUCLEOTIDE SEQUENCE [LARGE SCALE GENOMIC DNA]</scope>
    <source>
        <strain evidence="3">xq</strain>
    </source>
</reference>
<keyword evidence="3" id="KW-1185">Reference proteome</keyword>
<dbReference type="PANTHER" id="PTHR13696:SF99">
    <property type="entry name" value="COBYRINIC ACID AC-DIAMIDE SYNTHASE"/>
    <property type="match status" value="1"/>
</dbReference>
<dbReference type="PANTHER" id="PTHR13696">
    <property type="entry name" value="P-LOOP CONTAINING NUCLEOSIDE TRIPHOSPHATE HYDROLASE"/>
    <property type="match status" value="1"/>
</dbReference>
<sequence>MRNSIAVMNTKGGVGKSTLVLALAETISAYHGKNVLVIDSDAQASVSSMLMSVSSLYKLQSEGATIVDYLHGRVLKGQTIDWPKFIVRNVSDVDDSRSLFLLPSDMQLTLLEREVSKENLHARLREVIGELLTGVRRVFDVVLIDCPPGLSVLTECWLREADFHISPTKADYVSVCGLEVFRRFKGLNPEMGFAENLGVIVNMKEANSASDEEYHRWLQANAENACFAQAIPRMPALQDAANYQGYERSYLAKYPGQVGTAVRALTDEVMSRVSARNAPKVEAKEPAAASA</sequence>
<dbReference type="SUPFAM" id="SSF52540">
    <property type="entry name" value="P-loop containing nucleoside triphosphate hydrolases"/>
    <property type="match status" value="1"/>
</dbReference>
<evidence type="ECO:0000313" key="2">
    <source>
        <dbReference type="EMBL" id="MTD94690.1"/>
    </source>
</evidence>
<gene>
    <name evidence="2" type="ORF">GIW81_10140</name>
</gene>
<dbReference type="EMBL" id="WMBQ01000001">
    <property type="protein sequence ID" value="MTD94690.1"/>
    <property type="molecule type" value="Genomic_DNA"/>
</dbReference>
<dbReference type="CDD" id="cd02042">
    <property type="entry name" value="ParAB_family"/>
    <property type="match status" value="1"/>
</dbReference>
<feature type="domain" description="AAA" evidence="1">
    <location>
        <begin position="4"/>
        <end position="181"/>
    </location>
</feature>
<dbReference type="InterPro" id="IPR050678">
    <property type="entry name" value="DNA_Partitioning_ATPase"/>
</dbReference>
<proteinExistence type="predicted"/>
<dbReference type="Gene3D" id="3.40.50.300">
    <property type="entry name" value="P-loop containing nucleotide triphosphate hydrolases"/>
    <property type="match status" value="1"/>
</dbReference>
<evidence type="ECO:0000259" key="1">
    <source>
        <dbReference type="Pfam" id="PF13614"/>
    </source>
</evidence>
<dbReference type="AlphaFoldDB" id="A0A6I3KL72"/>
<protein>
    <submittedName>
        <fullName evidence="2">AAA family ATPase</fullName>
    </submittedName>
</protein>
<accession>A0A6I3KL72</accession>
<dbReference type="InterPro" id="IPR025669">
    <property type="entry name" value="AAA_dom"/>
</dbReference>
<comment type="caution">
    <text evidence="2">The sequence shown here is derived from an EMBL/GenBank/DDBJ whole genome shotgun (WGS) entry which is preliminary data.</text>
</comment>
<dbReference type="Proteomes" id="UP000440694">
    <property type="component" value="Unassembled WGS sequence"/>
</dbReference>
<dbReference type="RefSeq" id="WP_154739076.1">
    <property type="nucleotide sequence ID" value="NZ_WMBQ01000001.1"/>
</dbReference>
<evidence type="ECO:0000313" key="3">
    <source>
        <dbReference type="Proteomes" id="UP000440694"/>
    </source>
</evidence>
<dbReference type="InterPro" id="IPR027417">
    <property type="entry name" value="P-loop_NTPase"/>
</dbReference>
<organism evidence="2 3">
    <name type="scientific">Hyphomicrobium album</name>
    <dbReference type="NCBI Taxonomy" id="2665159"/>
    <lineage>
        <taxon>Bacteria</taxon>
        <taxon>Pseudomonadati</taxon>
        <taxon>Pseudomonadota</taxon>
        <taxon>Alphaproteobacteria</taxon>
        <taxon>Hyphomicrobiales</taxon>
        <taxon>Hyphomicrobiaceae</taxon>
        <taxon>Hyphomicrobium</taxon>
    </lineage>
</organism>
<dbReference type="Pfam" id="PF13614">
    <property type="entry name" value="AAA_31"/>
    <property type="match status" value="1"/>
</dbReference>